<keyword evidence="4" id="KW-1185">Reference proteome</keyword>
<name>A0A164ZES0_XYLHT</name>
<proteinExistence type="predicted"/>
<dbReference type="PANTHER" id="PTHR10039">
    <property type="entry name" value="AMELOGENIN"/>
    <property type="match status" value="1"/>
</dbReference>
<dbReference type="InParanoid" id="A0A164ZES0"/>
<dbReference type="EMBL" id="KV407468">
    <property type="protein sequence ID" value="KZF19011.1"/>
    <property type="molecule type" value="Genomic_DNA"/>
</dbReference>
<accession>A0A164ZES0</accession>
<dbReference type="Pfam" id="PF24883">
    <property type="entry name" value="NPHP3_N"/>
    <property type="match status" value="1"/>
</dbReference>
<feature type="domain" description="Nephrocystin 3-like N-terminal" evidence="2">
    <location>
        <begin position="167"/>
        <end position="332"/>
    </location>
</feature>
<evidence type="ECO:0000256" key="1">
    <source>
        <dbReference type="ARBA" id="ARBA00022737"/>
    </source>
</evidence>
<sequence length="414" mass="46973">MDGLSVAASIISVLQLTYSVAKICHQYKFKIYAKSGLIVSVTAELKHIAFLLESIRDLESKHSGNLSAVTEVVKHGVLDRCRLVLTKLQNRLQKDVSATGLGKLKSALLWPLKEKELHETLTVLERHKTSLSLALDADTVYEVLRWLSTNDTSLSHVEACGKRATHTGRWLCENEDYIKWKSFLSSVTHETLLCLYGIPGSGKTVLCSRIVDDLDQNVKRAGVGIAFFYFNPHGKYNQGTGTVVSALISQLCCQINDLPKCVELLHEKCNGALRQPRESDVVTTFKTVMDEFTRVFLVFDAIEKCLERQRIFDFFDLVLQAHPNKLRLLVTSQREEDIEEELSARRVVSIEINNSHVEEDIRIYVRSRLQKDIRLKSLPLSLKQEIEGTLIAGPQAMQYDFFPSRRSNFRYPTT</sequence>
<reference evidence="3 4" key="1">
    <citation type="journal article" date="2016" name="Fungal Biol.">
        <title>The genome of Xylona heveae provides a window into fungal endophytism.</title>
        <authorList>
            <person name="Gazis R."/>
            <person name="Kuo A."/>
            <person name="Riley R."/>
            <person name="LaButti K."/>
            <person name="Lipzen A."/>
            <person name="Lin J."/>
            <person name="Amirebrahimi M."/>
            <person name="Hesse C.N."/>
            <person name="Spatafora J.W."/>
            <person name="Henrissat B."/>
            <person name="Hainaut M."/>
            <person name="Grigoriev I.V."/>
            <person name="Hibbett D.S."/>
        </authorList>
    </citation>
    <scope>NUCLEOTIDE SEQUENCE [LARGE SCALE GENOMIC DNA]</scope>
    <source>
        <strain evidence="3 4">TC161</strain>
    </source>
</reference>
<dbReference type="Proteomes" id="UP000076632">
    <property type="component" value="Unassembled WGS sequence"/>
</dbReference>
<dbReference type="STRING" id="1328760.A0A164ZES0"/>
<dbReference type="Gene3D" id="3.40.50.300">
    <property type="entry name" value="P-loop containing nucleotide triphosphate hydrolases"/>
    <property type="match status" value="1"/>
</dbReference>
<organism evidence="3 4">
    <name type="scientific">Xylona heveae (strain CBS 132557 / TC161)</name>
    <dbReference type="NCBI Taxonomy" id="1328760"/>
    <lineage>
        <taxon>Eukaryota</taxon>
        <taxon>Fungi</taxon>
        <taxon>Dikarya</taxon>
        <taxon>Ascomycota</taxon>
        <taxon>Pezizomycotina</taxon>
        <taxon>Xylonomycetes</taxon>
        <taxon>Xylonales</taxon>
        <taxon>Xylonaceae</taxon>
        <taxon>Xylona</taxon>
    </lineage>
</organism>
<dbReference type="SUPFAM" id="SSF52540">
    <property type="entry name" value="P-loop containing nucleoside triphosphate hydrolases"/>
    <property type="match status" value="1"/>
</dbReference>
<dbReference type="InterPro" id="IPR056884">
    <property type="entry name" value="NPHP3-like_N"/>
</dbReference>
<evidence type="ECO:0000259" key="2">
    <source>
        <dbReference type="Pfam" id="PF24883"/>
    </source>
</evidence>
<protein>
    <recommendedName>
        <fullName evidence="2">Nephrocystin 3-like N-terminal domain-containing protein</fullName>
    </recommendedName>
</protein>
<dbReference type="PANTHER" id="PTHR10039:SF16">
    <property type="entry name" value="GPI INOSITOL-DEACYLASE"/>
    <property type="match status" value="1"/>
</dbReference>
<dbReference type="InterPro" id="IPR027417">
    <property type="entry name" value="P-loop_NTPase"/>
</dbReference>
<dbReference type="GeneID" id="28896514"/>
<dbReference type="OMA" id="RWKNGSN"/>
<evidence type="ECO:0000313" key="4">
    <source>
        <dbReference type="Proteomes" id="UP000076632"/>
    </source>
</evidence>
<dbReference type="OrthoDB" id="448455at2759"/>
<dbReference type="RefSeq" id="XP_018184566.1">
    <property type="nucleotide sequence ID" value="XM_018331377.1"/>
</dbReference>
<keyword evidence="1" id="KW-0677">Repeat</keyword>
<gene>
    <name evidence="3" type="ORF">L228DRAFT_242048</name>
</gene>
<evidence type="ECO:0000313" key="3">
    <source>
        <dbReference type="EMBL" id="KZF19011.1"/>
    </source>
</evidence>
<dbReference type="AlphaFoldDB" id="A0A164ZES0"/>